<keyword evidence="3 4" id="KW-0539">Nucleus</keyword>
<evidence type="ECO:0000256" key="5">
    <source>
        <dbReference type="SAM" id="MobiDB-lite"/>
    </source>
</evidence>
<keyword evidence="8" id="KW-1185">Reference proteome</keyword>
<dbReference type="GO" id="GO:0000466">
    <property type="term" value="P:maturation of 5.8S rRNA from tricistronic rRNA transcript (SSU-rRNA, 5.8S rRNA, LSU-rRNA)"/>
    <property type="evidence" value="ECO:0007669"/>
    <property type="project" value="UniProtKB-UniRule"/>
</dbReference>
<dbReference type="GO" id="GO:0030687">
    <property type="term" value="C:preribosome, large subunit precursor"/>
    <property type="evidence" value="ECO:0007669"/>
    <property type="project" value="UniProtKB-UniRule"/>
</dbReference>
<dbReference type="Pfam" id="PF06732">
    <property type="entry name" value="Pescadillo_N"/>
    <property type="match status" value="1"/>
</dbReference>
<feature type="compositionally biased region" description="Basic residues" evidence="5">
    <location>
        <begin position="614"/>
        <end position="624"/>
    </location>
</feature>
<dbReference type="CDD" id="cd17709">
    <property type="entry name" value="BRCT_pescadillo_like"/>
    <property type="match status" value="1"/>
</dbReference>
<dbReference type="GO" id="GO:0003723">
    <property type="term" value="F:RNA binding"/>
    <property type="evidence" value="ECO:0007669"/>
    <property type="project" value="TreeGrafter"/>
</dbReference>
<evidence type="ECO:0000259" key="6">
    <source>
        <dbReference type="PROSITE" id="PS50172"/>
    </source>
</evidence>
<protein>
    <recommendedName>
        <fullName evidence="4">Pescadillo homolog</fullName>
    </recommendedName>
    <alternativeName>
        <fullName evidence="4">Nucleolar protein 7 homolog</fullName>
    </alternativeName>
</protein>
<dbReference type="InterPro" id="IPR001357">
    <property type="entry name" value="BRCT_dom"/>
</dbReference>
<keyword evidence="2 4" id="KW-0698">rRNA processing</keyword>
<sequence>MGRLRQKGKAGAAKAYITRSQATKKLQCSLADFRRLCILKGIFPREPNNKKKANKGSSAPTSFYYAKDIAYLAHEPVLKKLREHKAFAKKLSRALGRGEWSSAKSLEENKPVYKLDHVIKERYPTFIDALRDIDDALCMIFLFASLPSNPRLPPSLIENCSRLAAEWQLYIMHSRSLRKAFLSIKGVYYQAEVMDQTITWLVPYQFTQNIPSDVDVRVMLTFLELYQTLLGFVFFKLYTDAGLVYPPPLDLKKDEGAAGVGAFTLQDASSSTAAAPTKSKKVVEVEGRQISGKDVYQTIKSLASTTPDANGAPDDTTMDSEPTSREAEEEFILQPSKSDPQPAAPLTTLKSLETLPQTVNTSLFAPYTFFLSRETSRPMFEFLVRSFGGRIGWSATSGKGSPFDESDESITHVIIDRPIVESSNETLEERERRSRRKCVQPQWVVDCINAGKILLEDHYAQGKTLPPHLSPFGEYEGAYDPTALALGEKDDMSVDGDSASEDEDEDAVMDEPESAEAAVLKVVAAAATDSDADLRAAELAAEAAGVDPALFEKEVKKSRKKVKSDTNEDAEKDMNKMMMSNKQKKLYEKMKYSQNKRNQERANLEAKREQIQKQARKKTKIARD</sequence>
<name>A0A8H5H219_9AGAR</name>
<dbReference type="GO" id="GO:0005654">
    <property type="term" value="C:nucleoplasm"/>
    <property type="evidence" value="ECO:0007669"/>
    <property type="project" value="UniProtKB-SubCell"/>
</dbReference>
<dbReference type="SMART" id="SM00292">
    <property type="entry name" value="BRCT"/>
    <property type="match status" value="1"/>
</dbReference>
<dbReference type="GO" id="GO:0043021">
    <property type="term" value="F:ribonucleoprotein complex binding"/>
    <property type="evidence" value="ECO:0007669"/>
    <property type="project" value="UniProtKB-UniRule"/>
</dbReference>
<dbReference type="Pfam" id="PF00533">
    <property type="entry name" value="BRCT"/>
    <property type="match status" value="1"/>
</dbReference>
<comment type="subcellular location">
    <subcellularLocation>
        <location evidence="4">Nucleus</location>
        <location evidence="4">Nucleolus</location>
    </subcellularLocation>
    <subcellularLocation>
        <location evidence="4">Nucleus</location>
        <location evidence="4">Nucleoplasm</location>
    </subcellularLocation>
</comment>
<dbReference type="Gene3D" id="3.40.50.10190">
    <property type="entry name" value="BRCT domain"/>
    <property type="match status" value="1"/>
</dbReference>
<comment type="similarity">
    <text evidence="4">Belongs to the pescadillo family.</text>
</comment>
<comment type="caution">
    <text evidence="7">The sequence shown here is derived from an EMBL/GenBank/DDBJ whole genome shotgun (WGS) entry which is preliminary data.</text>
</comment>
<dbReference type="InterPro" id="IPR010613">
    <property type="entry name" value="PES"/>
</dbReference>
<dbReference type="EMBL" id="JAACJM010000001">
    <property type="protein sequence ID" value="KAF5375224.1"/>
    <property type="molecule type" value="Genomic_DNA"/>
</dbReference>
<feature type="compositionally biased region" description="Basic and acidic residues" evidence="5">
    <location>
        <begin position="585"/>
        <end position="611"/>
    </location>
</feature>
<dbReference type="OrthoDB" id="10264910at2759"/>
<dbReference type="PROSITE" id="PS50172">
    <property type="entry name" value="BRCT"/>
    <property type="match status" value="1"/>
</dbReference>
<dbReference type="InterPro" id="IPR036420">
    <property type="entry name" value="BRCT_dom_sf"/>
</dbReference>
<evidence type="ECO:0000313" key="8">
    <source>
        <dbReference type="Proteomes" id="UP000559256"/>
    </source>
</evidence>
<evidence type="ECO:0000313" key="7">
    <source>
        <dbReference type="EMBL" id="KAF5375224.1"/>
    </source>
</evidence>
<reference evidence="7 8" key="1">
    <citation type="journal article" date="2020" name="ISME J.">
        <title>Uncovering the hidden diversity of litter-decomposition mechanisms in mushroom-forming fungi.</title>
        <authorList>
            <person name="Floudas D."/>
            <person name="Bentzer J."/>
            <person name="Ahren D."/>
            <person name="Johansson T."/>
            <person name="Persson P."/>
            <person name="Tunlid A."/>
        </authorList>
    </citation>
    <scope>NUCLEOTIDE SEQUENCE [LARGE SCALE GENOMIC DNA]</scope>
    <source>
        <strain evidence="7 8">CBS 291.85</strain>
    </source>
</reference>
<feature type="region of interest" description="Disordered" evidence="5">
    <location>
        <begin position="303"/>
        <end position="345"/>
    </location>
</feature>
<evidence type="ECO:0000256" key="4">
    <source>
        <dbReference type="HAMAP-Rule" id="MF_03028"/>
    </source>
</evidence>
<feature type="domain" description="BRCT" evidence="6">
    <location>
        <begin position="359"/>
        <end position="461"/>
    </location>
</feature>
<dbReference type="PANTHER" id="PTHR12221:SF6">
    <property type="entry name" value="PESCADILLO HOMOLOG"/>
    <property type="match status" value="1"/>
</dbReference>
<feature type="region of interest" description="Disordered" evidence="5">
    <location>
        <begin position="555"/>
        <end position="624"/>
    </location>
</feature>
<evidence type="ECO:0000256" key="2">
    <source>
        <dbReference type="ARBA" id="ARBA00022552"/>
    </source>
</evidence>
<dbReference type="PANTHER" id="PTHR12221">
    <property type="entry name" value="PESCADILLO - RELATED"/>
    <property type="match status" value="1"/>
</dbReference>
<evidence type="ECO:0000256" key="1">
    <source>
        <dbReference type="ARBA" id="ARBA00022517"/>
    </source>
</evidence>
<comment type="function">
    <text evidence="4">Component of the NOP7 complex, which is required for maturation of the 25S and 5.8S ribosomal RNAs and formation of the 60S ribosome.</text>
</comment>
<dbReference type="GO" id="GO:0000463">
    <property type="term" value="P:maturation of LSU-rRNA from tricistronic rRNA transcript (SSU-rRNA, 5.8S rRNA, LSU-rRNA)"/>
    <property type="evidence" value="ECO:0007669"/>
    <property type="project" value="UniProtKB-UniRule"/>
</dbReference>
<dbReference type="SUPFAM" id="SSF52113">
    <property type="entry name" value="BRCT domain"/>
    <property type="match status" value="1"/>
</dbReference>
<proteinExistence type="inferred from homology"/>
<comment type="subunit">
    <text evidence="4">Component of the NOP7 complex, composed of ERB1, NOP7 and YTM1. Within the NOP7 complex ERB1 appears to interact directly with NOP7 and YTM1. The NOP7 complex also associates with the 66S pre-ribosome.</text>
</comment>
<organism evidence="7 8">
    <name type="scientific">Tetrapyrgos nigripes</name>
    <dbReference type="NCBI Taxonomy" id="182062"/>
    <lineage>
        <taxon>Eukaryota</taxon>
        <taxon>Fungi</taxon>
        <taxon>Dikarya</taxon>
        <taxon>Basidiomycota</taxon>
        <taxon>Agaricomycotina</taxon>
        <taxon>Agaricomycetes</taxon>
        <taxon>Agaricomycetidae</taxon>
        <taxon>Agaricales</taxon>
        <taxon>Marasmiineae</taxon>
        <taxon>Marasmiaceae</taxon>
        <taxon>Tetrapyrgos</taxon>
    </lineage>
</organism>
<dbReference type="GO" id="GO:0070545">
    <property type="term" value="C:PeBoW complex"/>
    <property type="evidence" value="ECO:0007669"/>
    <property type="project" value="TreeGrafter"/>
</dbReference>
<dbReference type="Proteomes" id="UP000559256">
    <property type="component" value="Unassembled WGS sequence"/>
</dbReference>
<gene>
    <name evidence="4" type="primary">NOP7</name>
    <name evidence="7" type="ORF">D9758_000122</name>
</gene>
<keyword evidence="1 4" id="KW-0690">Ribosome biogenesis</keyword>
<dbReference type="HAMAP" id="MF_03028">
    <property type="entry name" value="Pescadillo"/>
    <property type="match status" value="1"/>
</dbReference>
<accession>A0A8H5H219</accession>
<dbReference type="AlphaFoldDB" id="A0A8H5H219"/>
<evidence type="ECO:0000256" key="3">
    <source>
        <dbReference type="ARBA" id="ARBA00023242"/>
    </source>
</evidence>